<evidence type="ECO:0000313" key="2">
    <source>
        <dbReference type="Proteomes" id="UP000579281"/>
    </source>
</evidence>
<dbReference type="Proteomes" id="UP000579281">
    <property type="component" value="Unassembled WGS sequence"/>
</dbReference>
<sequence>MKWAISRWLKKHQIEQDSQEEPIHYRIRKPCRYWEFEKSLEKLEKRGHDS</sequence>
<dbReference type="AlphaFoldDB" id="A0A841L1K4"/>
<dbReference type="EMBL" id="JACHEN010000013">
    <property type="protein sequence ID" value="MBB6216245.1"/>
    <property type="molecule type" value="Genomic_DNA"/>
</dbReference>
<keyword evidence="2" id="KW-1185">Reference proteome</keyword>
<gene>
    <name evidence="1" type="ORF">HNQ80_002344</name>
</gene>
<evidence type="ECO:0000313" key="1">
    <source>
        <dbReference type="EMBL" id="MBB6216245.1"/>
    </source>
</evidence>
<reference evidence="1 2" key="1">
    <citation type="submission" date="2020-08" db="EMBL/GenBank/DDBJ databases">
        <title>Genomic Encyclopedia of Type Strains, Phase IV (KMG-IV): sequencing the most valuable type-strain genomes for metagenomic binning, comparative biology and taxonomic classification.</title>
        <authorList>
            <person name="Goeker M."/>
        </authorList>
    </citation>
    <scope>NUCLEOTIDE SEQUENCE [LARGE SCALE GENOMIC DNA]</scope>
    <source>
        <strain evidence="1 2">DSM 103526</strain>
    </source>
</reference>
<proteinExistence type="predicted"/>
<protein>
    <submittedName>
        <fullName evidence="1">Uncharacterized protein</fullName>
    </submittedName>
</protein>
<accession>A0A841L1K4</accession>
<name>A0A841L1K4_9FIRM</name>
<organism evidence="1 2">
    <name type="scientific">Anaerosolibacter carboniphilus</name>
    <dbReference type="NCBI Taxonomy" id="1417629"/>
    <lineage>
        <taxon>Bacteria</taxon>
        <taxon>Bacillati</taxon>
        <taxon>Bacillota</taxon>
        <taxon>Clostridia</taxon>
        <taxon>Peptostreptococcales</taxon>
        <taxon>Thermotaleaceae</taxon>
        <taxon>Anaerosolibacter</taxon>
    </lineage>
</organism>
<comment type="caution">
    <text evidence="1">The sequence shown here is derived from an EMBL/GenBank/DDBJ whole genome shotgun (WGS) entry which is preliminary data.</text>
</comment>